<dbReference type="InterPro" id="IPR002733">
    <property type="entry name" value="AMMECR1_domain"/>
</dbReference>
<sequence length="217" mass="24902">MTLLRKSSSGSPSSFKSYSLSTYKKYCKFPVEEDDPPSPLFVTWNVLVDPSNNLDEDSDNRLLRGCIGCFSDLEVEEGIREYATIAAFQDSRFKPIGLSELNQLECSVTLLKNFQQCQDPIDWELGKNGIKISFMFHSKKMGATFLPEVAIEQNWDKEQTLKNLIRKAGCPAGTKLLDLKNLQVIKYEGYKTKITYHEYKKLKDQMDKEIKNDLVFE</sequence>
<gene>
    <name evidence="2" type="ORF">PACTADRAFT_40113</name>
</gene>
<dbReference type="EMBL" id="KV454012">
    <property type="protein sequence ID" value="ODV97305.1"/>
    <property type="molecule type" value="Genomic_DNA"/>
</dbReference>
<accession>A0A1E4TZX4</accession>
<protein>
    <recommendedName>
        <fullName evidence="1">AMMECR1 domain-containing protein</fullName>
    </recommendedName>
</protein>
<dbReference type="STRING" id="669874.A0A1E4TZX4"/>
<dbReference type="InterPro" id="IPR027485">
    <property type="entry name" value="AMMECR1_N"/>
</dbReference>
<dbReference type="PANTHER" id="PTHR13016:SF0">
    <property type="entry name" value="AMME SYNDROME CANDIDATE GENE 1 PROTEIN"/>
    <property type="match status" value="1"/>
</dbReference>
<dbReference type="SUPFAM" id="SSF143447">
    <property type="entry name" value="AMMECR1-like"/>
    <property type="match status" value="1"/>
</dbReference>
<dbReference type="InterPro" id="IPR023473">
    <property type="entry name" value="AMMECR1"/>
</dbReference>
<evidence type="ECO:0000313" key="3">
    <source>
        <dbReference type="Proteomes" id="UP000094236"/>
    </source>
</evidence>
<dbReference type="AlphaFoldDB" id="A0A1E4TZX4"/>
<organism evidence="2 3">
    <name type="scientific">Pachysolen tannophilus NRRL Y-2460</name>
    <dbReference type="NCBI Taxonomy" id="669874"/>
    <lineage>
        <taxon>Eukaryota</taxon>
        <taxon>Fungi</taxon>
        <taxon>Dikarya</taxon>
        <taxon>Ascomycota</taxon>
        <taxon>Saccharomycotina</taxon>
        <taxon>Pichiomycetes</taxon>
        <taxon>Pachysolenaceae</taxon>
        <taxon>Pachysolen</taxon>
    </lineage>
</organism>
<feature type="domain" description="AMMECR1" evidence="1">
    <location>
        <begin position="1"/>
        <end position="203"/>
    </location>
</feature>
<proteinExistence type="predicted"/>
<evidence type="ECO:0000259" key="1">
    <source>
        <dbReference type="PROSITE" id="PS51112"/>
    </source>
</evidence>
<dbReference type="OrthoDB" id="24630at2759"/>
<dbReference type="PANTHER" id="PTHR13016">
    <property type="entry name" value="AMMECR1 HOMOLOG"/>
    <property type="match status" value="1"/>
</dbReference>
<dbReference type="Proteomes" id="UP000094236">
    <property type="component" value="Unassembled WGS sequence"/>
</dbReference>
<reference evidence="3" key="1">
    <citation type="submission" date="2016-05" db="EMBL/GenBank/DDBJ databases">
        <title>Comparative genomics of biotechnologically important yeasts.</title>
        <authorList>
            <consortium name="DOE Joint Genome Institute"/>
            <person name="Riley R."/>
            <person name="Haridas S."/>
            <person name="Wolfe K.H."/>
            <person name="Lopes M.R."/>
            <person name="Hittinger C.T."/>
            <person name="Goker M."/>
            <person name="Salamov A."/>
            <person name="Wisecaver J."/>
            <person name="Long T.M."/>
            <person name="Aerts A.L."/>
            <person name="Barry K."/>
            <person name="Choi C."/>
            <person name="Clum A."/>
            <person name="Coughlan A.Y."/>
            <person name="Deshpande S."/>
            <person name="Douglass A.P."/>
            <person name="Hanson S.J."/>
            <person name="Klenk H.-P."/>
            <person name="Labutti K."/>
            <person name="Lapidus A."/>
            <person name="Lindquist E."/>
            <person name="Lipzen A."/>
            <person name="Meier-Kolthoff J.P."/>
            <person name="Ohm R.A."/>
            <person name="Otillar R.P."/>
            <person name="Pangilinan J."/>
            <person name="Peng Y."/>
            <person name="Rokas A."/>
            <person name="Rosa C.A."/>
            <person name="Scheuner C."/>
            <person name="Sibirny A.A."/>
            <person name="Slot J.C."/>
            <person name="Stielow J.B."/>
            <person name="Sun H."/>
            <person name="Kurtzman C.P."/>
            <person name="Blackwell M."/>
            <person name="Grigoriev I.V."/>
            <person name="Jeffries T.W."/>
        </authorList>
    </citation>
    <scope>NUCLEOTIDE SEQUENCE [LARGE SCALE GENOMIC DNA]</scope>
    <source>
        <strain evidence="3">NRRL Y-2460</strain>
    </source>
</reference>
<dbReference type="InterPro" id="IPR036071">
    <property type="entry name" value="AMMECR1_dom_sf"/>
</dbReference>
<keyword evidence="3" id="KW-1185">Reference proteome</keyword>
<dbReference type="Gene3D" id="3.30.700.20">
    <property type="entry name" value="Hypothetical protein ph0010, domain 1"/>
    <property type="match status" value="1"/>
</dbReference>
<dbReference type="PROSITE" id="PS51112">
    <property type="entry name" value="AMMECR1"/>
    <property type="match status" value="1"/>
</dbReference>
<dbReference type="Pfam" id="PF01871">
    <property type="entry name" value="AMMECR1"/>
    <property type="match status" value="1"/>
</dbReference>
<dbReference type="NCBIfam" id="TIGR00296">
    <property type="entry name" value="TIGR00296 family protein"/>
    <property type="match status" value="1"/>
</dbReference>
<evidence type="ECO:0000313" key="2">
    <source>
        <dbReference type="EMBL" id="ODV97305.1"/>
    </source>
</evidence>
<name>A0A1E4TZX4_PACTA</name>